<protein>
    <submittedName>
        <fullName evidence="7">Putative assembly protein</fullName>
    </submittedName>
</protein>
<dbReference type="RefSeq" id="WP_115152102.1">
    <property type="nucleotide sequence ID" value="NZ_UGPP01000001.1"/>
</dbReference>
<name>A0A378NWD6_9FIRM</name>
<evidence type="ECO:0000256" key="2">
    <source>
        <dbReference type="ARBA" id="ARBA00022692"/>
    </source>
</evidence>
<evidence type="ECO:0000256" key="3">
    <source>
        <dbReference type="ARBA" id="ARBA00022989"/>
    </source>
</evidence>
<dbReference type="GO" id="GO:0005886">
    <property type="term" value="C:plasma membrane"/>
    <property type="evidence" value="ECO:0007669"/>
    <property type="project" value="InterPro"/>
</dbReference>
<comment type="subcellular location">
    <subcellularLocation>
        <location evidence="1">Membrane</location>
        <topology evidence="1">Single-pass membrane protein</topology>
    </subcellularLocation>
</comment>
<evidence type="ECO:0000259" key="6">
    <source>
        <dbReference type="Pfam" id="PF04357"/>
    </source>
</evidence>
<proteinExistence type="predicted"/>
<keyword evidence="3 5" id="KW-1133">Transmembrane helix</keyword>
<evidence type="ECO:0000256" key="1">
    <source>
        <dbReference type="ARBA" id="ARBA00004167"/>
    </source>
</evidence>
<dbReference type="Pfam" id="PF04357">
    <property type="entry name" value="TamB"/>
    <property type="match status" value="1"/>
</dbReference>
<dbReference type="PANTHER" id="PTHR30441">
    <property type="entry name" value="DUF748 DOMAIN-CONTAINING PROTEIN"/>
    <property type="match status" value="1"/>
</dbReference>
<feature type="transmembrane region" description="Helical" evidence="5">
    <location>
        <begin position="7"/>
        <end position="27"/>
    </location>
</feature>
<keyword evidence="2 5" id="KW-0812">Transmembrane</keyword>
<dbReference type="GO" id="GO:0009306">
    <property type="term" value="P:protein secretion"/>
    <property type="evidence" value="ECO:0007669"/>
    <property type="project" value="InterPro"/>
</dbReference>
<evidence type="ECO:0000256" key="5">
    <source>
        <dbReference type="SAM" id="Phobius"/>
    </source>
</evidence>
<accession>A0A378NWD6</accession>
<dbReference type="Proteomes" id="UP000255234">
    <property type="component" value="Unassembled WGS sequence"/>
</dbReference>
<feature type="domain" description="Translocation and assembly module TamB C-terminal" evidence="6">
    <location>
        <begin position="988"/>
        <end position="1438"/>
    </location>
</feature>
<dbReference type="EMBL" id="UGPP01000001">
    <property type="protein sequence ID" value="STY71979.1"/>
    <property type="molecule type" value="Genomic_DNA"/>
</dbReference>
<dbReference type="InterPro" id="IPR007452">
    <property type="entry name" value="TamB_C"/>
</dbReference>
<evidence type="ECO:0000313" key="7">
    <source>
        <dbReference type="EMBL" id="STY71979.1"/>
    </source>
</evidence>
<reference evidence="7 8" key="1">
    <citation type="submission" date="2018-06" db="EMBL/GenBank/DDBJ databases">
        <authorList>
            <consortium name="Pathogen Informatics"/>
            <person name="Doyle S."/>
        </authorList>
    </citation>
    <scope>NUCLEOTIDE SEQUENCE [LARGE SCALE GENOMIC DNA]</scope>
    <source>
        <strain evidence="7 8">NCTC10571</strain>
    </source>
</reference>
<sequence length="1439" mass="159490">MQKKSKIIVGASIFIIFCISLMTFLWINSQSFKQETANLISKQVENILGTKININSLYIVSTNSAAIDDVEIYDKENELIAKADKVVFTIDFWQILRQSPLAGLSEVDVINPEVNIIQRSDGSWNVEDLIDKDSDTPVDFKGIVKVENGQSKLRFEGKQLSIDKINLEADCADLTTINLDGSLNHEDALVEFDGVVGEVIKTNLEIKAQDLDILKYLPFIPEEYLANVNIKQGFINKANITISGNLENQYTLDGSVSFVDGACEVLGQNVEDIRGIILLNNKNIQLFVSGSAQGQKVAVHGNIEDYMTEPRLRLIAESKSFRPELFIEGMPFNGEVSFVSAIYGTLDDIRIGAQVNSKLGYIYGYPIEDINIQARYRDNKVFIDDFRADFANGWIWASGQCDLVDLSYKGSFRASNIDISVFNNYLPQVITGNAIIRGDFKGQGVEFENLDLSGRLEVNNGSYDNIPVEKLEASFYKEKDLLQIDALTASFANGGKLAAKGGLQNDNINADFYASNVDMSLVKNYLPDIDISGDANFSGRLSGHLDNPVLRIDLMAKDGSILNQPFDSLLVNAVGNLDGMRVDRCQFINDGEITHEATGLLGFKGKQFIDMVVQTKQARVENLMQVVMPEFKVTGNVDNSIHLTGNLQDIKATGNLHFYEGSLYGILITQVDGTYEYNDGDIVLKDFVITSPFIKATLSGSLDKNKEMNFKFKADEILIDKLQVDLPYPVSGKASFDGVLTGKVGALNFDGILQADDIVLNGENIDDIYGHLKLANRILSLEQFKFKQNNGEFDFNGAVNLNTKQVEGKAIIVQADINAAMSMANLKNNLLNGRFDGIAQLNGTYENPHVDLNGTMIDGTLKDYPLQNIQIDAELDNKVVKIDKFYAEQGAGKVAAQGSIDLENGPIDARISASNMDVNLLTHLCDMNININGVMNGDIQVGGTIDEPTADISIYTQGDGTQFDNAYALANLKNGVIYINQMAANKGQCAIKAEGSIPIVALEMDKRNEQNINQQMNLKVYLENTDLNILPSLTPFVEWSMGNVQGDLNITGTVQKPNFKGNISTVDSAIKFKYIDSPLENINVDIDFDQDLMTVKRFTGKMGEGDYNLVGTAHLTSQGITGYSFNLDLNNLDIVSDYYTGHLVGNLQLIEEEFHGRRLPKLITNLDFNNIEVSMPPLPETTDTPLPEMLLDINVTLGDNVHAYDALLYDLYIKGAFNIKGTTIHPKSSGSLTVDKGTINVLKNIFKIEVGNIVFNQVDSFFPSIDFLAVTRLDRTKIFASLQGPLDKQLEPRLFSEPAMNDAEIIKLLAFRTDYKEGSSGEITEDDLLSLASVGLQMSFLNEIEGTLRNVLNLDEFRISRDSLSDSAKKRFDTDNGDVYSVQIGKYLSDKVMLRYTKGINYDLNRVGLQYYMNNNVGIITEVEDDGVYNIKLEMQWKF</sequence>
<evidence type="ECO:0000256" key="4">
    <source>
        <dbReference type="ARBA" id="ARBA00023136"/>
    </source>
</evidence>
<dbReference type="GO" id="GO:0090313">
    <property type="term" value="P:regulation of protein targeting to membrane"/>
    <property type="evidence" value="ECO:0007669"/>
    <property type="project" value="TreeGrafter"/>
</dbReference>
<dbReference type="InterPro" id="IPR052894">
    <property type="entry name" value="AsmA-related"/>
</dbReference>
<dbReference type="PANTHER" id="PTHR30441:SF8">
    <property type="entry name" value="DUF748 DOMAIN-CONTAINING PROTEIN"/>
    <property type="match status" value="1"/>
</dbReference>
<gene>
    <name evidence="7" type="ORF">NCTC10571_02167</name>
</gene>
<evidence type="ECO:0000313" key="8">
    <source>
        <dbReference type="Proteomes" id="UP000255234"/>
    </source>
</evidence>
<keyword evidence="4 5" id="KW-0472">Membrane</keyword>
<organism evidence="7 8">
    <name type="scientific">Megamonas hypermegale</name>
    <dbReference type="NCBI Taxonomy" id="158847"/>
    <lineage>
        <taxon>Bacteria</taxon>
        <taxon>Bacillati</taxon>
        <taxon>Bacillota</taxon>
        <taxon>Negativicutes</taxon>
        <taxon>Selenomonadales</taxon>
        <taxon>Selenomonadaceae</taxon>
        <taxon>Megamonas</taxon>
    </lineage>
</organism>